<proteinExistence type="predicted"/>
<feature type="region of interest" description="Disordered" evidence="1">
    <location>
        <begin position="1"/>
        <end position="23"/>
    </location>
</feature>
<comment type="caution">
    <text evidence="2">The sequence shown here is derived from an EMBL/GenBank/DDBJ whole genome shotgun (WGS) entry which is preliminary data.</text>
</comment>
<gene>
    <name evidence="2" type="ORF">C1645_840435</name>
</gene>
<dbReference type="EMBL" id="QKYT01001245">
    <property type="protein sequence ID" value="RIA79550.1"/>
    <property type="molecule type" value="Genomic_DNA"/>
</dbReference>
<keyword evidence="3" id="KW-1185">Reference proteome</keyword>
<organism evidence="2 3">
    <name type="scientific">Glomus cerebriforme</name>
    <dbReference type="NCBI Taxonomy" id="658196"/>
    <lineage>
        <taxon>Eukaryota</taxon>
        <taxon>Fungi</taxon>
        <taxon>Fungi incertae sedis</taxon>
        <taxon>Mucoromycota</taxon>
        <taxon>Glomeromycotina</taxon>
        <taxon>Glomeromycetes</taxon>
        <taxon>Glomerales</taxon>
        <taxon>Glomeraceae</taxon>
        <taxon>Glomus</taxon>
    </lineage>
</organism>
<evidence type="ECO:0000313" key="3">
    <source>
        <dbReference type="Proteomes" id="UP000265703"/>
    </source>
</evidence>
<evidence type="ECO:0000313" key="2">
    <source>
        <dbReference type="EMBL" id="RIA79550.1"/>
    </source>
</evidence>
<name>A0A397RZA2_9GLOM</name>
<evidence type="ECO:0000256" key="1">
    <source>
        <dbReference type="SAM" id="MobiDB-lite"/>
    </source>
</evidence>
<dbReference type="AlphaFoldDB" id="A0A397RZA2"/>
<sequence>MGGGSSNGSSPIGSLSSSVQNEKGKRFSKLFGPEWEGKMVLCAFGSILELETYMKLKNDSPSHQEVLELLNTLYTVAQYPYINTT</sequence>
<feature type="compositionally biased region" description="Low complexity" evidence="1">
    <location>
        <begin position="7"/>
        <end position="18"/>
    </location>
</feature>
<protein>
    <submittedName>
        <fullName evidence="2">Uncharacterized protein</fullName>
    </submittedName>
</protein>
<reference evidence="2 3" key="1">
    <citation type="submission" date="2018-06" db="EMBL/GenBank/DDBJ databases">
        <title>Comparative genomics reveals the genomic features of Rhizophagus irregularis, R. cerebriforme, R. diaphanum and Gigaspora rosea, and their symbiotic lifestyle signature.</title>
        <authorList>
            <person name="Morin E."/>
            <person name="San Clemente H."/>
            <person name="Chen E.C.H."/>
            <person name="De La Providencia I."/>
            <person name="Hainaut M."/>
            <person name="Kuo A."/>
            <person name="Kohler A."/>
            <person name="Murat C."/>
            <person name="Tang N."/>
            <person name="Roy S."/>
            <person name="Loubradou J."/>
            <person name="Henrissat B."/>
            <person name="Grigoriev I.V."/>
            <person name="Corradi N."/>
            <person name="Roux C."/>
            <person name="Martin F.M."/>
        </authorList>
    </citation>
    <scope>NUCLEOTIDE SEQUENCE [LARGE SCALE GENOMIC DNA]</scope>
    <source>
        <strain evidence="2 3">DAOM 227022</strain>
    </source>
</reference>
<accession>A0A397RZA2</accession>
<dbReference type="Proteomes" id="UP000265703">
    <property type="component" value="Unassembled WGS sequence"/>
</dbReference>